<feature type="region of interest" description="Disordered" evidence="1">
    <location>
        <begin position="20"/>
        <end position="51"/>
    </location>
</feature>
<evidence type="ECO:0000313" key="3">
    <source>
        <dbReference type="Proteomes" id="UP001158598"/>
    </source>
</evidence>
<feature type="compositionally biased region" description="Low complexity" evidence="1">
    <location>
        <begin position="23"/>
        <end position="38"/>
    </location>
</feature>
<gene>
    <name evidence="2" type="ORF">MCNOR_1018</name>
</gene>
<protein>
    <submittedName>
        <fullName evidence="2">Uncharacterized protein</fullName>
    </submittedName>
</protein>
<reference evidence="2" key="1">
    <citation type="submission" date="2023-03" db="EMBL/GenBank/DDBJ databases">
        <authorList>
            <person name="Pearce D."/>
        </authorList>
    </citation>
    <scope>NUCLEOTIDE SEQUENCE</scope>
    <source>
        <strain evidence="2">Mc</strain>
    </source>
</reference>
<organism evidence="2 3">
    <name type="scientific">Methylococcus capsulatus</name>
    <dbReference type="NCBI Taxonomy" id="414"/>
    <lineage>
        <taxon>Bacteria</taxon>
        <taxon>Pseudomonadati</taxon>
        <taxon>Pseudomonadota</taxon>
        <taxon>Gammaproteobacteria</taxon>
        <taxon>Methylococcales</taxon>
        <taxon>Methylococcaceae</taxon>
        <taxon>Methylococcus</taxon>
    </lineage>
</organism>
<dbReference type="Proteomes" id="UP001158598">
    <property type="component" value="Chromosome"/>
</dbReference>
<evidence type="ECO:0000256" key="1">
    <source>
        <dbReference type="SAM" id="MobiDB-lite"/>
    </source>
</evidence>
<name>A0AA35UTK9_METCP</name>
<dbReference type="AlphaFoldDB" id="A0AA35UTK9"/>
<proteinExistence type="predicted"/>
<accession>A0AA35UTK9</accession>
<evidence type="ECO:0000313" key="2">
    <source>
        <dbReference type="EMBL" id="CAI8770981.1"/>
    </source>
</evidence>
<sequence length="146" mass="15727">MIVWATATDFSCAYALRARKPGSSNTNSAASAENTPSAHIPARAPPGDSLPEWLRHGRLSLSQARAIAGNWKDARRAGHDPVAEWEAQLARERKAGAAKKAAEETAETAHPSVRQAIDTFMARHMAGRSVRGANASPCPVVERMFR</sequence>
<dbReference type="EMBL" id="OX458332">
    <property type="protein sequence ID" value="CAI8770981.1"/>
    <property type="molecule type" value="Genomic_DNA"/>
</dbReference>